<keyword evidence="13" id="KW-1185">Reference proteome</keyword>
<dbReference type="EC" id="6.3.5.7" evidence="3 10"/>
<evidence type="ECO:0000256" key="3">
    <source>
        <dbReference type="ARBA" id="ARBA00012739"/>
    </source>
</evidence>
<dbReference type="PANTHER" id="PTHR11895">
    <property type="entry name" value="TRANSAMIDASE"/>
    <property type="match status" value="1"/>
</dbReference>
<dbReference type="InterPro" id="IPR023631">
    <property type="entry name" value="Amidase_dom"/>
</dbReference>
<dbReference type="PANTHER" id="PTHR11895:SF151">
    <property type="entry name" value="GLUTAMYL-TRNA(GLN) AMIDOTRANSFERASE SUBUNIT A"/>
    <property type="match status" value="1"/>
</dbReference>
<dbReference type="InterPro" id="IPR004412">
    <property type="entry name" value="GatA"/>
</dbReference>
<keyword evidence="6 10" id="KW-0547">Nucleotide-binding</keyword>
<keyword evidence="8 10" id="KW-0648">Protein biosynthesis</keyword>
<protein>
    <recommendedName>
        <fullName evidence="4 10">Glutamyl-tRNA(Gln) amidotransferase subunit A</fullName>
        <shortName evidence="10">Glu-ADT subunit A</shortName>
        <ecNumber evidence="3 10">6.3.5.7</ecNumber>
    </recommendedName>
</protein>
<reference evidence="12 13" key="1">
    <citation type="journal article" date="2018" name="Parasitology">
        <title>The reduced genome of Candidatus Kinetoplastibacterium sorsogonicusi, the endosymbiont of Kentomonas sorsogonicus (Trypanosomatidae): loss of the haem-synthesis pathway.</title>
        <authorList>
            <person name="Silva F.M."/>
            <person name="Kostygov A.Y."/>
            <person name="Spodareva V.V."/>
            <person name="Butenko A."/>
            <person name="Tossou R."/>
            <person name="Lukes J."/>
            <person name="Yurchenko V."/>
            <person name="Alves J.M.P."/>
        </authorList>
    </citation>
    <scope>NUCLEOTIDE SEQUENCE [LARGE SCALE GENOMIC DNA]</scope>
    <source>
        <strain evidence="12 13">MF-08</strain>
    </source>
</reference>
<evidence type="ECO:0000256" key="7">
    <source>
        <dbReference type="ARBA" id="ARBA00022840"/>
    </source>
</evidence>
<dbReference type="GO" id="GO:0016740">
    <property type="term" value="F:transferase activity"/>
    <property type="evidence" value="ECO:0007669"/>
    <property type="project" value="UniProtKB-KW"/>
</dbReference>
<evidence type="ECO:0000259" key="11">
    <source>
        <dbReference type="Pfam" id="PF01425"/>
    </source>
</evidence>
<keyword evidence="7 10" id="KW-0067">ATP-binding</keyword>
<dbReference type="AlphaFoldDB" id="A0A3S7JAQ2"/>
<organism evidence="12 13">
    <name type="scientific">Candidatus Kinetoplastidibacterium kentomonadis</name>
    <dbReference type="NCBI Taxonomy" id="1576550"/>
    <lineage>
        <taxon>Bacteria</taxon>
        <taxon>Pseudomonadati</taxon>
        <taxon>Pseudomonadota</taxon>
        <taxon>Betaproteobacteria</taxon>
        <taxon>Candidatus Kinetoplastidibacterium</taxon>
    </lineage>
</organism>
<accession>A0A3S7JAQ2</accession>
<keyword evidence="12" id="KW-0808">Transferase</keyword>
<gene>
    <name evidence="10 12" type="primary">gatA</name>
    <name evidence="12" type="ORF">CKSOR_00638</name>
</gene>
<evidence type="ECO:0000313" key="13">
    <source>
        <dbReference type="Proteomes" id="UP000266796"/>
    </source>
</evidence>
<dbReference type="Proteomes" id="UP000266796">
    <property type="component" value="Chromosome"/>
</dbReference>
<dbReference type="OrthoDB" id="9811471at2"/>
<dbReference type="KEGG" id="kso:CKSOR_00638"/>
<evidence type="ECO:0000256" key="10">
    <source>
        <dbReference type="HAMAP-Rule" id="MF_00120"/>
    </source>
</evidence>
<dbReference type="InterPro" id="IPR036928">
    <property type="entry name" value="AS_sf"/>
</dbReference>
<evidence type="ECO:0000256" key="2">
    <source>
        <dbReference type="ARBA" id="ARBA00011123"/>
    </source>
</evidence>
<comment type="subunit">
    <text evidence="2 10">Heterotrimer of A, B and C subunits.</text>
</comment>
<name>A0A3S7JAQ2_9PROT</name>
<dbReference type="GO" id="GO:0050567">
    <property type="term" value="F:glutaminyl-tRNA synthase (glutamine-hydrolyzing) activity"/>
    <property type="evidence" value="ECO:0007669"/>
    <property type="project" value="UniProtKB-UniRule"/>
</dbReference>
<dbReference type="InterPro" id="IPR020556">
    <property type="entry name" value="Amidase_CS"/>
</dbReference>
<dbReference type="EMBL" id="CP025628">
    <property type="protein sequence ID" value="AWD32739.1"/>
    <property type="molecule type" value="Genomic_DNA"/>
</dbReference>
<dbReference type="GO" id="GO:0006412">
    <property type="term" value="P:translation"/>
    <property type="evidence" value="ECO:0007669"/>
    <property type="project" value="UniProtKB-UniRule"/>
</dbReference>
<evidence type="ECO:0000256" key="6">
    <source>
        <dbReference type="ARBA" id="ARBA00022741"/>
    </source>
</evidence>
<keyword evidence="5 10" id="KW-0436">Ligase</keyword>
<proteinExistence type="inferred from homology"/>
<dbReference type="Pfam" id="PF01425">
    <property type="entry name" value="Amidase"/>
    <property type="match status" value="1"/>
</dbReference>
<dbReference type="HAMAP" id="MF_00120">
    <property type="entry name" value="GatA"/>
    <property type="match status" value="1"/>
</dbReference>
<evidence type="ECO:0000256" key="4">
    <source>
        <dbReference type="ARBA" id="ARBA00014428"/>
    </source>
</evidence>
<feature type="active site" description="Acyl-ester intermediate" evidence="10">
    <location>
        <position position="178"/>
    </location>
</feature>
<dbReference type="RefSeq" id="WP_108674133.1">
    <property type="nucleotide sequence ID" value="NZ_CP025628.1"/>
</dbReference>
<dbReference type="GO" id="GO:0005524">
    <property type="term" value="F:ATP binding"/>
    <property type="evidence" value="ECO:0007669"/>
    <property type="project" value="UniProtKB-KW"/>
</dbReference>
<evidence type="ECO:0000256" key="5">
    <source>
        <dbReference type="ARBA" id="ARBA00022598"/>
    </source>
</evidence>
<dbReference type="NCBIfam" id="TIGR00132">
    <property type="entry name" value="gatA"/>
    <property type="match status" value="1"/>
</dbReference>
<comment type="similarity">
    <text evidence="1 10">Belongs to the amidase family. GatA subfamily.</text>
</comment>
<dbReference type="InterPro" id="IPR000120">
    <property type="entry name" value="Amidase"/>
</dbReference>
<feature type="active site" description="Charge relay system" evidence="10">
    <location>
        <position position="79"/>
    </location>
</feature>
<dbReference type="PROSITE" id="PS00571">
    <property type="entry name" value="AMIDASES"/>
    <property type="match status" value="1"/>
</dbReference>
<comment type="catalytic activity">
    <reaction evidence="9 10">
        <text>L-glutamyl-tRNA(Gln) + L-glutamine + ATP + H2O = L-glutaminyl-tRNA(Gln) + L-glutamate + ADP + phosphate + H(+)</text>
        <dbReference type="Rhea" id="RHEA:17521"/>
        <dbReference type="Rhea" id="RHEA-COMP:9681"/>
        <dbReference type="Rhea" id="RHEA-COMP:9684"/>
        <dbReference type="ChEBI" id="CHEBI:15377"/>
        <dbReference type="ChEBI" id="CHEBI:15378"/>
        <dbReference type="ChEBI" id="CHEBI:29985"/>
        <dbReference type="ChEBI" id="CHEBI:30616"/>
        <dbReference type="ChEBI" id="CHEBI:43474"/>
        <dbReference type="ChEBI" id="CHEBI:58359"/>
        <dbReference type="ChEBI" id="CHEBI:78520"/>
        <dbReference type="ChEBI" id="CHEBI:78521"/>
        <dbReference type="ChEBI" id="CHEBI:456216"/>
        <dbReference type="EC" id="6.3.5.7"/>
    </reaction>
</comment>
<sequence>MINNCNYDSIDALKNALNKKQISAVEIAKHYLKLIEQKSDLNCFLDINYDSTMQQAKIADKLIHENKNNTLTGIPIAHKDIFVTKDWYTTAASKMLKNYISPFDATVVARLANEGAVSLGKLNCDEFAMGSSNENSAYGSVKNPWDYEIIPGGSSGGAASAIAAGLVLAATASDTGGSIRQPSSICGISGIKPTYGTVSRFGMIAFSSSFDQAGVMARSCKDLLSVIDNISGFDKNDYTSLLKCNNKLNVKGRIIEDFNNSIINFQKYSSLPLKNLKIGIPIELFNKNIDLDINHAIKNAINEFEKLGAIIVDVSLPNINLSVPTYYAITCSEASSNLARYDGVKFGYRSKDFNNLDDMISKSRSEGFGLEVKKRIILGTYILSDQNFEKYFLKSQKIRNIISQDFKTVFDSKCDIIICPVNEKLARPFKYNTNNSDDWLSDMYTLGASLAGLPALSIPCGFSSKNENRKSLPIGMQIIGKPFSEGFALAIGDTYQQITNWHKQQPNWLDTL</sequence>
<evidence type="ECO:0000256" key="8">
    <source>
        <dbReference type="ARBA" id="ARBA00022917"/>
    </source>
</evidence>
<evidence type="ECO:0000313" key="12">
    <source>
        <dbReference type="EMBL" id="AWD32739.1"/>
    </source>
</evidence>
<dbReference type="Gene3D" id="3.90.1300.10">
    <property type="entry name" value="Amidase signature (AS) domain"/>
    <property type="match status" value="1"/>
</dbReference>
<evidence type="ECO:0000256" key="1">
    <source>
        <dbReference type="ARBA" id="ARBA00008069"/>
    </source>
</evidence>
<feature type="domain" description="Amidase" evidence="11">
    <location>
        <begin position="27"/>
        <end position="486"/>
    </location>
</feature>
<evidence type="ECO:0000256" key="9">
    <source>
        <dbReference type="ARBA" id="ARBA00047407"/>
    </source>
</evidence>
<comment type="function">
    <text evidence="10">Allows the formation of correctly charged Gln-tRNA(Gln) through the transamidation of misacylated Glu-tRNA(Gln) in organisms which lack glutaminyl-tRNA synthetase. The reaction takes place in the presence of glutamine and ATP through an activated gamma-phospho-Glu-tRNA(Gln).</text>
</comment>
<feature type="active site" description="Charge relay system" evidence="10">
    <location>
        <position position="154"/>
    </location>
</feature>
<dbReference type="SUPFAM" id="SSF75304">
    <property type="entry name" value="Amidase signature (AS) enzymes"/>
    <property type="match status" value="1"/>
</dbReference>
<dbReference type="GO" id="GO:0030956">
    <property type="term" value="C:glutamyl-tRNA(Gln) amidotransferase complex"/>
    <property type="evidence" value="ECO:0007669"/>
    <property type="project" value="InterPro"/>
</dbReference>